<name>A0A0D3H3S9_9ORYZ</name>
<evidence type="ECO:0000313" key="2">
    <source>
        <dbReference type="EnsemblPlants" id="OBART09G01250.1"/>
    </source>
</evidence>
<proteinExistence type="predicted"/>
<feature type="chain" id="PRO_5002273058" description="DUF1618 domain-containing protein" evidence="1">
    <location>
        <begin position="21"/>
        <end position="485"/>
    </location>
</feature>
<reference evidence="2" key="2">
    <citation type="submission" date="2015-03" db="UniProtKB">
        <authorList>
            <consortium name="EnsemblPlants"/>
        </authorList>
    </citation>
    <scope>IDENTIFICATION</scope>
</reference>
<reference evidence="2" key="1">
    <citation type="journal article" date="2009" name="Rice">
        <title>De Novo Next Generation Sequencing of Plant Genomes.</title>
        <authorList>
            <person name="Rounsley S."/>
            <person name="Marri P.R."/>
            <person name="Yu Y."/>
            <person name="He R."/>
            <person name="Sisneros N."/>
            <person name="Goicoechea J.L."/>
            <person name="Lee S.J."/>
            <person name="Angelova A."/>
            <person name="Kudrna D."/>
            <person name="Luo M."/>
            <person name="Affourtit J."/>
            <person name="Desany B."/>
            <person name="Knight J."/>
            <person name="Niazi F."/>
            <person name="Egholm M."/>
            <person name="Wing R.A."/>
        </authorList>
    </citation>
    <scope>NUCLEOTIDE SEQUENCE [LARGE SCALE GENOMIC DNA]</scope>
    <source>
        <strain evidence="2">cv. IRGC 105608</strain>
    </source>
</reference>
<sequence length="485" mass="54528">MTPCLTVATVVACATASVSSMESVVSEDTIFDPYIGISNHPKETHAKCSTVVLNSNNGIVQGVFPLFLGTLDIVSAPGKSTPVMVSKTSMEDVKNCPGPHPPIIESRASRYELQSAPWPTNRTGTKDFFDAIGESYDLLAIKELWNYSLLGILLCTRIGTKSLQLEIASMLMELVWFQEGEQKWIGVHVFSFVYPEGSLLLVNFMQDVSKNGIISYDIEGIAECTQIRYFASLLLDIAILPTEIMLTGRHWAMHLMLPWPPPHENSIVLLIDVHAFAKLGIANMVEAKEEMKLFVAKLYVLDLSCATPSIGHFGNHGPFQLLVCKIWPQFLLWKIWSSEAEIKLLIVGHPKQYIEDTILVLVEVSLYDLGGNCSFFKAERGVLTGNKHFYGEQLEFLSDKLELRKKHMLKIIDACYESWSTRKWIDVTRKWLHWMLGGGEHASNSSWYLCWTLKVDIKLKKLLQGANKIISKLKNGGDIREAFEQ</sequence>
<dbReference type="EnsemblPlants" id="OBART09G01250.1">
    <property type="protein sequence ID" value="OBART09G01250.1"/>
    <property type="gene ID" value="OBART09G01250"/>
</dbReference>
<evidence type="ECO:0008006" key="4">
    <source>
        <dbReference type="Google" id="ProtNLM"/>
    </source>
</evidence>
<organism evidence="2">
    <name type="scientific">Oryza barthii</name>
    <dbReference type="NCBI Taxonomy" id="65489"/>
    <lineage>
        <taxon>Eukaryota</taxon>
        <taxon>Viridiplantae</taxon>
        <taxon>Streptophyta</taxon>
        <taxon>Embryophyta</taxon>
        <taxon>Tracheophyta</taxon>
        <taxon>Spermatophyta</taxon>
        <taxon>Magnoliopsida</taxon>
        <taxon>Liliopsida</taxon>
        <taxon>Poales</taxon>
        <taxon>Poaceae</taxon>
        <taxon>BOP clade</taxon>
        <taxon>Oryzoideae</taxon>
        <taxon>Oryzeae</taxon>
        <taxon>Oryzinae</taxon>
        <taxon>Oryza</taxon>
    </lineage>
</organism>
<dbReference type="PaxDb" id="65489-OBART09G01250.1"/>
<dbReference type="AlphaFoldDB" id="A0A0D3H3S9"/>
<dbReference type="Proteomes" id="UP000026960">
    <property type="component" value="Chromosome 9"/>
</dbReference>
<accession>A0A0D3H3S9</accession>
<evidence type="ECO:0000256" key="1">
    <source>
        <dbReference type="SAM" id="SignalP"/>
    </source>
</evidence>
<keyword evidence="1" id="KW-0732">Signal</keyword>
<keyword evidence="3" id="KW-1185">Reference proteome</keyword>
<dbReference type="HOGENOM" id="CLU_017602_0_0_1"/>
<dbReference type="Gramene" id="OBART09G01250.1">
    <property type="protein sequence ID" value="OBART09G01250.1"/>
    <property type="gene ID" value="OBART09G01250"/>
</dbReference>
<evidence type="ECO:0000313" key="3">
    <source>
        <dbReference type="Proteomes" id="UP000026960"/>
    </source>
</evidence>
<feature type="signal peptide" evidence="1">
    <location>
        <begin position="1"/>
        <end position="20"/>
    </location>
</feature>
<protein>
    <recommendedName>
        <fullName evidence="4">DUF1618 domain-containing protein</fullName>
    </recommendedName>
</protein>